<evidence type="ECO:0000259" key="1">
    <source>
        <dbReference type="Pfam" id="PF08291"/>
    </source>
</evidence>
<gene>
    <name evidence="2" type="ORF">Desaf_0680</name>
</gene>
<dbReference type="HOGENOM" id="CLU_124897_0_1_7"/>
<reference evidence="2 3" key="1">
    <citation type="journal article" date="2011" name="J. Bacteriol.">
        <title>Genome sequence of the mercury-methylating and pleomorphic Desulfovibrio africanus Strain Walvis Bay.</title>
        <authorList>
            <person name="Brown S.D."/>
            <person name="Wall J.D."/>
            <person name="Kucken A.M."/>
            <person name="Gilmour C.C."/>
            <person name="Podar M."/>
            <person name="Brandt C.C."/>
            <person name="Teshima H."/>
            <person name="Detter J.C."/>
            <person name="Han C.S."/>
            <person name="Land M.L."/>
            <person name="Lucas S."/>
            <person name="Han J."/>
            <person name="Pennacchio L."/>
            <person name="Nolan M."/>
            <person name="Pitluck S."/>
            <person name="Woyke T."/>
            <person name="Goodwin L."/>
            <person name="Palumbo A.V."/>
            <person name="Elias D.A."/>
        </authorList>
    </citation>
    <scope>NUCLEOTIDE SEQUENCE [LARGE SCALE GENOMIC DNA]</scope>
    <source>
        <strain evidence="2 3">Walvis Bay</strain>
    </source>
</reference>
<dbReference type="Gene3D" id="3.30.1380.10">
    <property type="match status" value="1"/>
</dbReference>
<dbReference type="RefSeq" id="WP_014258868.1">
    <property type="nucleotide sequence ID" value="NC_016629.1"/>
</dbReference>
<feature type="domain" description="Peptidase M15A C-terminal" evidence="1">
    <location>
        <begin position="9"/>
        <end position="123"/>
    </location>
</feature>
<protein>
    <submittedName>
        <fullName evidence="2">Peptidase M15A</fullName>
    </submittedName>
</protein>
<evidence type="ECO:0000313" key="3">
    <source>
        <dbReference type="Proteomes" id="UP000007844"/>
    </source>
</evidence>
<dbReference type="KEGG" id="daf:Desaf_0680"/>
<sequence length="162" mass="18305">MKRVQLSPDFYLDEFTRSETAVRHGIAVEIPLSAKLFFNVQRLATTLLQPMRDALGLTTILSGYRPPDLNRLVRGSFMSRHLDALASDLVVAGFTPLEVCRWYEQSGLPFDQVIHEFGRWTHVGAALEGAEPRRELLTAWTDPKNGRTNYTPGIHDIQELLA</sequence>
<name>F3YW02_DESAF</name>
<dbReference type="Proteomes" id="UP000007844">
    <property type="component" value="Chromosome"/>
</dbReference>
<organism evidence="2 3">
    <name type="scientific">Desulfocurvibacter africanus subsp. africanus str. Walvis Bay</name>
    <dbReference type="NCBI Taxonomy" id="690850"/>
    <lineage>
        <taxon>Bacteria</taxon>
        <taxon>Pseudomonadati</taxon>
        <taxon>Thermodesulfobacteriota</taxon>
        <taxon>Desulfovibrionia</taxon>
        <taxon>Desulfovibrionales</taxon>
        <taxon>Desulfovibrionaceae</taxon>
        <taxon>Desulfocurvibacter</taxon>
    </lineage>
</organism>
<dbReference type="AlphaFoldDB" id="F3YW02"/>
<dbReference type="SUPFAM" id="SSF55166">
    <property type="entry name" value="Hedgehog/DD-peptidase"/>
    <property type="match status" value="1"/>
</dbReference>
<dbReference type="InterPro" id="IPR013230">
    <property type="entry name" value="Peptidase_M15A_C"/>
</dbReference>
<proteinExistence type="predicted"/>
<dbReference type="Pfam" id="PF08291">
    <property type="entry name" value="Peptidase_M15_3"/>
    <property type="match status" value="1"/>
</dbReference>
<evidence type="ECO:0000313" key="2">
    <source>
        <dbReference type="EMBL" id="EGJ49032.1"/>
    </source>
</evidence>
<dbReference type="STRING" id="690850.Desaf_0680"/>
<dbReference type="EMBL" id="CP003221">
    <property type="protein sequence ID" value="EGJ49032.1"/>
    <property type="molecule type" value="Genomic_DNA"/>
</dbReference>
<dbReference type="eggNOG" id="COG3108">
    <property type="taxonomic scope" value="Bacteria"/>
</dbReference>
<dbReference type="InterPro" id="IPR009045">
    <property type="entry name" value="Zn_M74/Hedgehog-like"/>
</dbReference>
<keyword evidence="3" id="KW-1185">Reference proteome</keyword>
<accession>F3YW02</accession>